<proteinExistence type="predicted"/>
<dbReference type="InterPro" id="IPR000477">
    <property type="entry name" value="RT_dom"/>
</dbReference>
<evidence type="ECO:0000313" key="3">
    <source>
        <dbReference type="EMBL" id="SPD01386.1"/>
    </source>
</evidence>
<reference evidence="3" key="1">
    <citation type="submission" date="2018-02" db="EMBL/GenBank/DDBJ databases">
        <authorList>
            <person name="Cohen D.B."/>
            <person name="Kent A.D."/>
        </authorList>
    </citation>
    <scope>NUCLEOTIDE SEQUENCE</scope>
</reference>
<evidence type="ECO:0008006" key="4">
    <source>
        <dbReference type="Google" id="ProtNLM"/>
    </source>
</evidence>
<feature type="domain" description="Reverse transcriptase zinc-binding" evidence="2">
    <location>
        <begin position="493"/>
        <end position="589"/>
    </location>
</feature>
<dbReference type="EMBL" id="OIVN01002191">
    <property type="protein sequence ID" value="SPD01386.1"/>
    <property type="molecule type" value="Genomic_DNA"/>
</dbReference>
<dbReference type="PANTHER" id="PTHR33116:SF86">
    <property type="entry name" value="REVERSE TRANSCRIPTASE DOMAIN-CONTAINING PROTEIN"/>
    <property type="match status" value="1"/>
</dbReference>
<dbReference type="InterPro" id="IPR026960">
    <property type="entry name" value="RVT-Znf"/>
</dbReference>
<dbReference type="SUPFAM" id="SSF56672">
    <property type="entry name" value="DNA/RNA polymerases"/>
    <property type="match status" value="1"/>
</dbReference>
<accession>A0A2N9GFR0</accession>
<dbReference type="InterPro" id="IPR043502">
    <property type="entry name" value="DNA/RNA_pol_sf"/>
</dbReference>
<gene>
    <name evidence="3" type="ORF">FSB_LOCUS29268</name>
</gene>
<dbReference type="CDD" id="cd01650">
    <property type="entry name" value="RT_nLTR_like"/>
    <property type="match status" value="1"/>
</dbReference>
<protein>
    <recommendedName>
        <fullName evidence="4">Reverse transcriptase domain-containing protein</fullName>
    </recommendedName>
</protein>
<feature type="domain" description="Reverse transcriptase" evidence="1">
    <location>
        <begin position="133"/>
        <end position="292"/>
    </location>
</feature>
<dbReference type="PANTHER" id="PTHR33116">
    <property type="entry name" value="REVERSE TRANSCRIPTASE ZINC-BINDING DOMAIN-CONTAINING PROTEIN-RELATED-RELATED"/>
    <property type="match status" value="1"/>
</dbReference>
<evidence type="ECO:0000259" key="1">
    <source>
        <dbReference type="Pfam" id="PF00078"/>
    </source>
</evidence>
<name>A0A2N9GFR0_FAGSY</name>
<dbReference type="Pfam" id="PF00078">
    <property type="entry name" value="RVT_1"/>
    <property type="match status" value="1"/>
</dbReference>
<organism evidence="3">
    <name type="scientific">Fagus sylvatica</name>
    <name type="common">Beechnut</name>
    <dbReference type="NCBI Taxonomy" id="28930"/>
    <lineage>
        <taxon>Eukaryota</taxon>
        <taxon>Viridiplantae</taxon>
        <taxon>Streptophyta</taxon>
        <taxon>Embryophyta</taxon>
        <taxon>Tracheophyta</taxon>
        <taxon>Spermatophyta</taxon>
        <taxon>Magnoliopsida</taxon>
        <taxon>eudicotyledons</taxon>
        <taxon>Gunneridae</taxon>
        <taxon>Pentapetalae</taxon>
        <taxon>rosids</taxon>
        <taxon>fabids</taxon>
        <taxon>Fagales</taxon>
        <taxon>Fagaceae</taxon>
        <taxon>Fagus</taxon>
    </lineage>
</organism>
<evidence type="ECO:0000259" key="2">
    <source>
        <dbReference type="Pfam" id="PF13966"/>
    </source>
</evidence>
<dbReference type="Pfam" id="PF13966">
    <property type="entry name" value="zf-RVT"/>
    <property type="match status" value="1"/>
</dbReference>
<dbReference type="AlphaFoldDB" id="A0A2N9GFR0"/>
<sequence>MVWLEVGDRNTKFFHHYANQRKRTNVIKCLRDEANVWCDTEQQVEDIAVKYFQNIFTTSSPTRIEETVAAVNHVVSAEINQRLLLPYTSEEVRVALFQMHPSKAPGSDGMSSFFFQKYWHIVGSSVSTAVLSVLNSDSQSAFVPGRLITDNVAVAFEILHKMKAKRKGKQGEMAVKLDMSKAYDRVEWKFVEAMMRKLGFAERWVSMIMECICTVQYSVLLDGVPKGYVIPSRGLRQGDPLSPYLFLLCAEGLSALMRQTGTMGRLKGVKTSRAGPWVSHLFFADDSLLFGKASNFDKYLGLPALIGRSKRSIFNGLKERIVRRLQGWKEKFLSKAGREILIKAVAQSIPTYTMNCFRLPKVWCDEVNSLIARYWWGQSRDERKIHWLKWDKLCASKEDGGIGFRNLNMFNTALLSKQCWRLLTQQQSLFFRVFKAKYFPSCSFLDAQLGSSPSFIWRSFLSGRELLMKGIRWEYTPGALPKLQWGETKSGAFSVKSAYQLLEKTRKEDSRGECSQSARFRWLWRFTWKLGIPGKIKHFIWRAFHDSLPTNANLFRRKIKSHPFCPICNQEEESTSHVIWQCPMARNTWALVPGRIQKLPNHGEAFPMFMLWLFQNFSKAEVEEWVVIAWAIWSARNRFVFEDQQQNPQQIRSAALLQLREFRQANNNISPL</sequence>